<gene>
    <name evidence="1" type="ORF">METZ01_LOCUS488296</name>
</gene>
<name>A0A383CTB2_9ZZZZ</name>
<sequence length="33" mass="3592">MQKMMKKMGKFQKMMAKMGGAGAMPGMGKLLGR</sequence>
<organism evidence="1">
    <name type="scientific">marine metagenome</name>
    <dbReference type="NCBI Taxonomy" id="408172"/>
    <lineage>
        <taxon>unclassified sequences</taxon>
        <taxon>metagenomes</taxon>
        <taxon>ecological metagenomes</taxon>
    </lineage>
</organism>
<reference evidence="1" key="1">
    <citation type="submission" date="2018-05" db="EMBL/GenBank/DDBJ databases">
        <authorList>
            <person name="Lanie J.A."/>
            <person name="Ng W.-L."/>
            <person name="Kazmierczak K.M."/>
            <person name="Andrzejewski T.M."/>
            <person name="Davidsen T.M."/>
            <person name="Wayne K.J."/>
            <person name="Tettelin H."/>
            <person name="Glass J.I."/>
            <person name="Rusch D."/>
            <person name="Podicherti R."/>
            <person name="Tsui H.-C.T."/>
            <person name="Winkler M.E."/>
        </authorList>
    </citation>
    <scope>NUCLEOTIDE SEQUENCE</scope>
</reference>
<dbReference type="EMBL" id="UINC01211514">
    <property type="protein sequence ID" value="SVE35442.1"/>
    <property type="molecule type" value="Genomic_DNA"/>
</dbReference>
<dbReference type="AlphaFoldDB" id="A0A383CTB2"/>
<proteinExistence type="predicted"/>
<accession>A0A383CTB2</accession>
<evidence type="ECO:0000313" key="1">
    <source>
        <dbReference type="EMBL" id="SVE35442.1"/>
    </source>
</evidence>
<protein>
    <submittedName>
        <fullName evidence="1">Uncharacterized protein</fullName>
    </submittedName>
</protein>